<dbReference type="EMBL" id="AP022871">
    <property type="protein sequence ID" value="BCB84686.1"/>
    <property type="molecule type" value="Genomic_DNA"/>
</dbReference>
<dbReference type="Proteomes" id="UP000503011">
    <property type="component" value="Chromosome"/>
</dbReference>
<keyword evidence="2" id="KW-1185">Reference proteome</keyword>
<accession>A0A6F8YF09</accession>
<protein>
    <submittedName>
        <fullName evidence="1">Uncharacterized protein</fullName>
    </submittedName>
</protein>
<dbReference type="KEGG" id="psuu:Psuf_019990"/>
<reference evidence="1 2" key="1">
    <citation type="submission" date="2020-03" db="EMBL/GenBank/DDBJ databases">
        <title>Whole genome shotgun sequence of Phytohabitans suffuscus NBRC 105367.</title>
        <authorList>
            <person name="Komaki H."/>
            <person name="Tamura T."/>
        </authorList>
    </citation>
    <scope>NUCLEOTIDE SEQUENCE [LARGE SCALE GENOMIC DNA]</scope>
    <source>
        <strain evidence="1 2">NBRC 105367</strain>
    </source>
</reference>
<evidence type="ECO:0000313" key="2">
    <source>
        <dbReference type="Proteomes" id="UP000503011"/>
    </source>
</evidence>
<evidence type="ECO:0000313" key="1">
    <source>
        <dbReference type="EMBL" id="BCB84686.1"/>
    </source>
</evidence>
<reference evidence="1 2" key="2">
    <citation type="submission" date="2020-03" db="EMBL/GenBank/DDBJ databases">
        <authorList>
            <person name="Ichikawa N."/>
            <person name="Kimura A."/>
            <person name="Kitahashi Y."/>
            <person name="Uohara A."/>
        </authorList>
    </citation>
    <scope>NUCLEOTIDE SEQUENCE [LARGE SCALE GENOMIC DNA]</scope>
    <source>
        <strain evidence="1 2">NBRC 105367</strain>
    </source>
</reference>
<organism evidence="1 2">
    <name type="scientific">Phytohabitans suffuscus</name>
    <dbReference type="NCBI Taxonomy" id="624315"/>
    <lineage>
        <taxon>Bacteria</taxon>
        <taxon>Bacillati</taxon>
        <taxon>Actinomycetota</taxon>
        <taxon>Actinomycetes</taxon>
        <taxon>Micromonosporales</taxon>
        <taxon>Micromonosporaceae</taxon>
    </lineage>
</organism>
<name>A0A6F8YF09_9ACTN</name>
<sequence>MWAVMVGGDGGAVGRYGDVAYVPTCRRCLTLIDRHFPKPEPDDRLALVAQLATDVVMDRRGYVEIHHVPGDQQDALRKAVRAAIRRRTDHPVRTYSINGVIYVECQAMYDRYARQNDREAADAVGAVLRGEPPRQRERDWVISWATWGRHLTPGP</sequence>
<proteinExistence type="predicted"/>
<dbReference type="AlphaFoldDB" id="A0A6F8YF09"/>
<gene>
    <name evidence="1" type="ORF">Psuf_019990</name>
</gene>